<name>A0A199VNB3_ANACO</name>
<feature type="compositionally biased region" description="Acidic residues" evidence="1">
    <location>
        <begin position="1"/>
        <end position="18"/>
    </location>
</feature>
<dbReference type="EMBL" id="LSRQ01001255">
    <property type="protein sequence ID" value="OAY78549.1"/>
    <property type="molecule type" value="Genomic_DNA"/>
</dbReference>
<protein>
    <recommendedName>
        <fullName evidence="2">DOG1 domain-containing protein</fullName>
    </recommendedName>
</protein>
<feature type="non-terminal residue" evidence="3">
    <location>
        <position position="1"/>
    </location>
</feature>
<feature type="compositionally biased region" description="Basic and acidic residues" evidence="1">
    <location>
        <begin position="19"/>
        <end position="28"/>
    </location>
</feature>
<accession>A0A199VNB3</accession>
<dbReference type="InterPro" id="IPR025422">
    <property type="entry name" value="TGA_domain"/>
</dbReference>
<dbReference type="GO" id="GO:0043565">
    <property type="term" value="F:sequence-specific DNA binding"/>
    <property type="evidence" value="ECO:0007669"/>
    <property type="project" value="InterPro"/>
</dbReference>
<evidence type="ECO:0000313" key="4">
    <source>
        <dbReference type="Proteomes" id="UP000092600"/>
    </source>
</evidence>
<reference evidence="3 4" key="1">
    <citation type="journal article" date="2016" name="DNA Res.">
        <title>The draft genome of MD-2 pineapple using hybrid error correction of long reads.</title>
        <authorList>
            <person name="Redwan R.M."/>
            <person name="Saidin A."/>
            <person name="Kumar S.V."/>
        </authorList>
    </citation>
    <scope>NUCLEOTIDE SEQUENCE [LARGE SCALE GENOMIC DNA]</scope>
    <source>
        <strain evidence="4">cv. MD2</strain>
        <tissue evidence="3">Leaf</tissue>
    </source>
</reference>
<evidence type="ECO:0000256" key="1">
    <source>
        <dbReference type="SAM" id="MobiDB-lite"/>
    </source>
</evidence>
<dbReference type="PANTHER" id="PTHR46354:SF4">
    <property type="entry name" value="PROTEIN DOG1-LIKE 3"/>
    <property type="match status" value="1"/>
</dbReference>
<dbReference type="GO" id="GO:0006351">
    <property type="term" value="P:DNA-templated transcription"/>
    <property type="evidence" value="ECO:0007669"/>
    <property type="project" value="InterPro"/>
</dbReference>
<dbReference type="InterPro" id="IPR051886">
    <property type="entry name" value="Seed_Dev/Stress_Resp_Reg"/>
</dbReference>
<dbReference type="PROSITE" id="PS51806">
    <property type="entry name" value="DOG1"/>
    <property type="match status" value="1"/>
</dbReference>
<feature type="domain" description="DOG1" evidence="2">
    <location>
        <begin position="49"/>
        <end position="274"/>
    </location>
</feature>
<organism evidence="3 4">
    <name type="scientific">Ananas comosus</name>
    <name type="common">Pineapple</name>
    <name type="synonym">Ananas ananas</name>
    <dbReference type="NCBI Taxonomy" id="4615"/>
    <lineage>
        <taxon>Eukaryota</taxon>
        <taxon>Viridiplantae</taxon>
        <taxon>Streptophyta</taxon>
        <taxon>Embryophyta</taxon>
        <taxon>Tracheophyta</taxon>
        <taxon>Spermatophyta</taxon>
        <taxon>Magnoliopsida</taxon>
        <taxon>Liliopsida</taxon>
        <taxon>Poales</taxon>
        <taxon>Bromeliaceae</taxon>
        <taxon>Bromelioideae</taxon>
        <taxon>Ananas</taxon>
    </lineage>
</organism>
<dbReference type="Proteomes" id="UP000092600">
    <property type="component" value="Unassembled WGS sequence"/>
</dbReference>
<dbReference type="AlphaFoldDB" id="A0A199VNB3"/>
<evidence type="ECO:0000313" key="3">
    <source>
        <dbReference type="EMBL" id="OAY78549.1"/>
    </source>
</evidence>
<comment type="caution">
    <text evidence="3">The sequence shown here is derived from an EMBL/GenBank/DDBJ whole genome shotgun (WGS) entry which is preliminary data.</text>
</comment>
<gene>
    <name evidence="3" type="ORF">ACMD2_04447</name>
</gene>
<sequence length="392" mass="42454">IPDLHDDDDDDDDEDDQEDHLKRPLCEDHPKTPSQLLSCFSLLTLPSCSKLQPDSAARRRRGAEGRALRTERLLGARRDLGAFVDAELARLRARFVPPAPLRPRDVPRLLLAPAPRAPPLAAAALAWLGGPWRPSAVLSRLLPALAARARAPSPLAGLPPRALRALAEAARSLRAHEAALDAEVAEYQATCILKLDFAEAVGGRRRGTEVVVEAAAEEMRKMGKIVRKAGKLRYQAVEVAAKGVLDPAQAAEFLVALAGVQETVRRHAERWNARVGTLSITDVNSFNATTAAVVGGRRRRTEMVVETAVEEMRKMGKIVRKAGKLRYRAVEVAAKGVLDPAQAAEFLVALAGVQETVQRHAEWWNTRVGTLSIAVVNSFYATTAAVSVAAPH</sequence>
<dbReference type="PANTHER" id="PTHR46354">
    <property type="entry name" value="DOG1 DOMAIN-CONTAINING PROTEIN"/>
    <property type="match status" value="1"/>
</dbReference>
<evidence type="ECO:0000259" key="2">
    <source>
        <dbReference type="PROSITE" id="PS51806"/>
    </source>
</evidence>
<feature type="region of interest" description="Disordered" evidence="1">
    <location>
        <begin position="1"/>
        <end position="28"/>
    </location>
</feature>
<proteinExistence type="predicted"/>